<evidence type="ECO:0008006" key="11">
    <source>
        <dbReference type="Google" id="ProtNLM"/>
    </source>
</evidence>
<keyword evidence="4 6" id="KW-1133">Transmembrane helix</keyword>
<dbReference type="NCBIfam" id="TIGR00360">
    <property type="entry name" value="ComEC_N-term"/>
    <property type="match status" value="1"/>
</dbReference>
<evidence type="ECO:0000259" key="8">
    <source>
        <dbReference type="Pfam" id="PF13567"/>
    </source>
</evidence>
<keyword evidence="2" id="KW-1003">Cell membrane</keyword>
<feature type="transmembrane region" description="Helical" evidence="6">
    <location>
        <begin position="257"/>
        <end position="280"/>
    </location>
</feature>
<feature type="transmembrane region" description="Helical" evidence="6">
    <location>
        <begin position="25"/>
        <end position="42"/>
    </location>
</feature>
<sequence>MSKESLRMFLLNVVTQTSKFSRDPFLLIALAFIFGVLSSSIINFDLSFAWFLVLLSVVIFVYSLAFIEKSERRLIILFGISALAFSLGVFRFEIKDSHVPSENFTSNVGQTVTLEGIIVEEPKYKNSYREYVLKSAEEKILVRAEVYPEFKYGDKLKFSGRLERPKSFTDDRGQVFDYAKYLSKEDIYFTMSFARGELIDAGYGNWLKTKLLTFKSKFVNAIEKHITEPASSLLGGILLGTEDSMGKDIEEMFRVTGIIHIVVLSGYNITLVVDAIYWLLFRVRFLSRKVILISEALGIFFFVLMVGGAPSVVRAGLMAMLVLLARGTGRTYVVARALLITAIAMVIWNPKVLVFDTGFQLSFLATIAIIWISPVVIEKLSWVTEKWGIRNILADTLSTQIFVLPLLLYKMGLLSIISVLTNLLVLPAVPLAMFFGFLTGALGLVSNWLAFPFAIVSQILLNYILKIVEIFSSFPFAAISIPYFPLVLMWICYLLFGVIFLRFSQKRVA</sequence>
<evidence type="ECO:0000256" key="3">
    <source>
        <dbReference type="ARBA" id="ARBA00022692"/>
    </source>
</evidence>
<keyword evidence="3 6" id="KW-0812">Transmembrane</keyword>
<dbReference type="InterPro" id="IPR004477">
    <property type="entry name" value="ComEC_N"/>
</dbReference>
<feature type="transmembrane region" description="Helical" evidence="6">
    <location>
        <begin position="402"/>
        <end position="425"/>
    </location>
</feature>
<reference evidence="9 10" key="1">
    <citation type="journal article" date="2016" name="Nat. Commun.">
        <title>Thousands of microbial genomes shed light on interconnected biogeochemical processes in an aquifer system.</title>
        <authorList>
            <person name="Anantharaman K."/>
            <person name="Brown C.T."/>
            <person name="Hug L.A."/>
            <person name="Sharon I."/>
            <person name="Castelle C.J."/>
            <person name="Probst A.J."/>
            <person name="Thomas B.C."/>
            <person name="Singh A."/>
            <person name="Wilkins M.J."/>
            <person name="Karaoz U."/>
            <person name="Brodie E.L."/>
            <person name="Williams K.H."/>
            <person name="Hubbard S.S."/>
            <person name="Banfield J.F."/>
        </authorList>
    </citation>
    <scope>NUCLEOTIDE SEQUENCE [LARGE SCALE GENOMIC DNA]</scope>
</reference>
<feature type="transmembrane region" description="Helical" evidence="6">
    <location>
        <begin position="481"/>
        <end position="503"/>
    </location>
</feature>
<evidence type="ECO:0000313" key="9">
    <source>
        <dbReference type="EMBL" id="OHB04238.1"/>
    </source>
</evidence>
<dbReference type="AlphaFoldDB" id="A0A1G2U3Z8"/>
<dbReference type="InterPro" id="IPR025405">
    <property type="entry name" value="DUF4131"/>
</dbReference>
<name>A0A1G2U3Z8_9BACT</name>
<dbReference type="EMBL" id="MHWD01000012">
    <property type="protein sequence ID" value="OHB04238.1"/>
    <property type="molecule type" value="Genomic_DNA"/>
</dbReference>
<feature type="transmembrane region" description="Helical" evidence="6">
    <location>
        <begin position="333"/>
        <end position="349"/>
    </location>
</feature>
<dbReference type="GO" id="GO:0005886">
    <property type="term" value="C:plasma membrane"/>
    <property type="evidence" value="ECO:0007669"/>
    <property type="project" value="UniProtKB-SubCell"/>
</dbReference>
<organism evidence="9 10">
    <name type="scientific">Candidatus Zambryskibacteria bacterium RIFCSPLOWO2_01_FULL_43_17</name>
    <dbReference type="NCBI Taxonomy" id="1802760"/>
    <lineage>
        <taxon>Bacteria</taxon>
        <taxon>Candidatus Zambryskiibacteriota</taxon>
    </lineage>
</organism>
<dbReference type="PANTHER" id="PTHR30619:SF7">
    <property type="entry name" value="BETA-LACTAMASE DOMAIN PROTEIN"/>
    <property type="match status" value="1"/>
</dbReference>
<evidence type="ECO:0000256" key="6">
    <source>
        <dbReference type="SAM" id="Phobius"/>
    </source>
</evidence>
<feature type="transmembrane region" description="Helical" evidence="6">
    <location>
        <begin position="432"/>
        <end position="461"/>
    </location>
</feature>
<feature type="transmembrane region" description="Helical" evidence="6">
    <location>
        <begin position="292"/>
        <end position="313"/>
    </location>
</feature>
<comment type="subcellular location">
    <subcellularLocation>
        <location evidence="1">Cell membrane</location>
        <topology evidence="1">Multi-pass membrane protein</topology>
    </subcellularLocation>
</comment>
<feature type="domain" description="DUF4131" evidence="8">
    <location>
        <begin position="46"/>
        <end position="197"/>
    </location>
</feature>
<evidence type="ECO:0000256" key="1">
    <source>
        <dbReference type="ARBA" id="ARBA00004651"/>
    </source>
</evidence>
<evidence type="ECO:0000256" key="4">
    <source>
        <dbReference type="ARBA" id="ARBA00022989"/>
    </source>
</evidence>
<comment type="caution">
    <text evidence="9">The sequence shown here is derived from an EMBL/GenBank/DDBJ whole genome shotgun (WGS) entry which is preliminary data.</text>
</comment>
<evidence type="ECO:0000313" key="10">
    <source>
        <dbReference type="Proteomes" id="UP000179283"/>
    </source>
</evidence>
<dbReference type="Pfam" id="PF03772">
    <property type="entry name" value="Competence"/>
    <property type="match status" value="1"/>
</dbReference>
<feature type="transmembrane region" description="Helical" evidence="6">
    <location>
        <begin position="48"/>
        <end position="67"/>
    </location>
</feature>
<feature type="transmembrane region" description="Helical" evidence="6">
    <location>
        <begin position="74"/>
        <end position="92"/>
    </location>
</feature>
<protein>
    <recommendedName>
        <fullName evidence="11">ComEC/Rec2-related protein domain-containing protein</fullName>
    </recommendedName>
</protein>
<dbReference type="InterPro" id="IPR052159">
    <property type="entry name" value="Competence_DNA_uptake"/>
</dbReference>
<feature type="domain" description="ComEC/Rec2-related protein" evidence="7">
    <location>
        <begin position="237"/>
        <end position="503"/>
    </location>
</feature>
<evidence type="ECO:0000256" key="5">
    <source>
        <dbReference type="ARBA" id="ARBA00023136"/>
    </source>
</evidence>
<gene>
    <name evidence="9" type="ORF">A2920_00815</name>
</gene>
<dbReference type="Proteomes" id="UP000179283">
    <property type="component" value="Unassembled WGS sequence"/>
</dbReference>
<keyword evidence="5 6" id="KW-0472">Membrane</keyword>
<accession>A0A1G2U3Z8</accession>
<evidence type="ECO:0000259" key="7">
    <source>
        <dbReference type="Pfam" id="PF03772"/>
    </source>
</evidence>
<proteinExistence type="predicted"/>
<feature type="transmembrane region" description="Helical" evidence="6">
    <location>
        <begin position="361"/>
        <end position="382"/>
    </location>
</feature>
<dbReference type="PANTHER" id="PTHR30619">
    <property type="entry name" value="DNA INTERNALIZATION/COMPETENCE PROTEIN COMEC/REC2"/>
    <property type="match status" value="1"/>
</dbReference>
<evidence type="ECO:0000256" key="2">
    <source>
        <dbReference type="ARBA" id="ARBA00022475"/>
    </source>
</evidence>
<dbReference type="Pfam" id="PF13567">
    <property type="entry name" value="DUF4131"/>
    <property type="match status" value="1"/>
</dbReference>